<gene>
    <name evidence="2" type="ORF">Asppvi_006242</name>
</gene>
<dbReference type="Pfam" id="PF06101">
    <property type="entry name" value="Vps62"/>
    <property type="match status" value="1"/>
</dbReference>
<dbReference type="GeneID" id="67004853"/>
<evidence type="ECO:0000256" key="1">
    <source>
        <dbReference type="SAM" id="SignalP"/>
    </source>
</evidence>
<accession>A0A9P3BGK1</accession>
<dbReference type="RefSeq" id="XP_043158082.1">
    <property type="nucleotide sequence ID" value="XM_043302147.1"/>
</dbReference>
<comment type="caution">
    <text evidence="2">The sequence shown here is derived from an EMBL/GenBank/DDBJ whole genome shotgun (WGS) entry which is preliminary data.</text>
</comment>
<protein>
    <recommendedName>
        <fullName evidence="4">Vacuolar protein sorting-associated protein 62</fullName>
    </recommendedName>
</protein>
<reference evidence="2 3" key="1">
    <citation type="submission" date="2018-10" db="EMBL/GenBank/DDBJ databases">
        <title>Pan-genome distribution and transcriptional activeness of fungal secondary metabolism genes in Aspergillus section Fumigati.</title>
        <authorList>
            <person name="Takahashi H."/>
            <person name="Umemura M."/>
            <person name="Ninomiya A."/>
            <person name="Kusuya Y."/>
            <person name="Urayama S."/>
            <person name="Shimizu M."/>
            <person name="Watanabe A."/>
            <person name="Kamei K."/>
            <person name="Yaguchi T."/>
            <person name="Hagiwara D."/>
        </authorList>
    </citation>
    <scope>NUCLEOTIDE SEQUENCE [LARGE SCALE GENOMIC DNA]</scope>
    <source>
        <strain evidence="2 3">IFM 55266</strain>
    </source>
</reference>
<keyword evidence="1" id="KW-0732">Signal</keyword>
<dbReference type="InterPro" id="IPR009291">
    <property type="entry name" value="Vps62"/>
</dbReference>
<evidence type="ECO:0000313" key="2">
    <source>
        <dbReference type="EMBL" id="GIJ87336.1"/>
    </source>
</evidence>
<feature type="chain" id="PRO_5040231182" description="Vacuolar protein sorting-associated protein 62" evidence="1">
    <location>
        <begin position="22"/>
        <end position="306"/>
    </location>
</feature>
<organism evidence="2 3">
    <name type="scientific">Aspergillus pseudoviridinutans</name>
    <dbReference type="NCBI Taxonomy" id="1517512"/>
    <lineage>
        <taxon>Eukaryota</taxon>
        <taxon>Fungi</taxon>
        <taxon>Dikarya</taxon>
        <taxon>Ascomycota</taxon>
        <taxon>Pezizomycotina</taxon>
        <taxon>Eurotiomycetes</taxon>
        <taxon>Eurotiomycetidae</taxon>
        <taxon>Eurotiales</taxon>
        <taxon>Aspergillaceae</taxon>
        <taxon>Aspergillus</taxon>
        <taxon>Aspergillus subgen. Fumigati</taxon>
    </lineage>
</organism>
<dbReference type="PANTHER" id="PTHR48174">
    <property type="entry name" value="DUF946 FAMILY PROTEIN"/>
    <property type="match status" value="1"/>
</dbReference>
<keyword evidence="3" id="KW-1185">Reference proteome</keyword>
<dbReference type="EMBL" id="BHVY01000004">
    <property type="protein sequence ID" value="GIJ87336.1"/>
    <property type="molecule type" value="Genomic_DNA"/>
</dbReference>
<evidence type="ECO:0008006" key="4">
    <source>
        <dbReference type="Google" id="ProtNLM"/>
    </source>
</evidence>
<dbReference type="Proteomes" id="UP001043456">
    <property type="component" value="Unassembled WGS sequence"/>
</dbReference>
<dbReference type="PANTHER" id="PTHR48174:SF5">
    <property type="entry name" value="VACUOLAR PROTEIN SORTING-ASSOCIATED PROTEIN 62"/>
    <property type="match status" value="1"/>
</dbReference>
<sequence length="306" mass="34102">MRAPWTFVFAWNMLQPAVATADTFTKDIAATNIPSFVLEYAPLVWLYSQEAYMPFDMGQQLVHTTPMVDHKPIQGVQSPLTLDNLDSLNSLGNTSVYLTSKEGINASPQPAWFNGIAPDQQGKTNGAVSSTIIIRDHNNGTVDAFYFYFYAYNQGNTVLGMEFGDHVGDWEHNMIRFSNGSPQAIWYSQHAGGQAFTYDATEKQGKRPYAYSAKGTHAVYVMAGYDADSGTFRPYDPSYPVNWLNFNGQWGDDALPGGPELFGQKKYSEGPNGPKFKKLVRDQVCPDNPCIVLPFRVWRTASAEQE</sequence>
<evidence type="ECO:0000313" key="3">
    <source>
        <dbReference type="Proteomes" id="UP001043456"/>
    </source>
</evidence>
<name>A0A9P3BGK1_9EURO</name>
<proteinExistence type="predicted"/>
<dbReference type="OrthoDB" id="188042at2759"/>
<feature type="signal peptide" evidence="1">
    <location>
        <begin position="1"/>
        <end position="21"/>
    </location>
</feature>
<dbReference type="AlphaFoldDB" id="A0A9P3BGK1"/>